<keyword evidence="2" id="KW-1185">Reference proteome</keyword>
<dbReference type="GeneID" id="64671099"/>
<dbReference type="Proteomes" id="UP001195769">
    <property type="component" value="Unassembled WGS sequence"/>
</dbReference>
<sequence>MATIDAQDLRRAIGRFRVLIAVRANAGKTTILQKIDAAIVRSSIKRALKKNLRTCKDLSCNVHTTKLEERIHVIWYCIPMDDSSQTFQRSEEKFFLECDTGHDLQFPWSRFSPSSKLYVRLRMETSRSNYEGYQEKNAQRGLPSALKNCSQMRVLNELYKPENRARPKYHVRLQNLGLRSSNDHCYFSFSIMTIQELAPYATMLKRTGMTTDKIVDARRDSTQPGDHDERQR</sequence>
<gene>
    <name evidence="1" type="ORF">F5891DRAFT_978615</name>
</gene>
<evidence type="ECO:0000313" key="2">
    <source>
        <dbReference type="Proteomes" id="UP001195769"/>
    </source>
</evidence>
<name>A0AAD4ED00_9AGAM</name>
<protein>
    <submittedName>
        <fullName evidence="1">Uncharacterized protein</fullName>
    </submittedName>
</protein>
<dbReference type="AlphaFoldDB" id="A0AAD4ED00"/>
<accession>A0AAD4ED00</accession>
<evidence type="ECO:0000313" key="1">
    <source>
        <dbReference type="EMBL" id="KAG1902734.1"/>
    </source>
</evidence>
<comment type="caution">
    <text evidence="1">The sequence shown here is derived from an EMBL/GenBank/DDBJ whole genome shotgun (WGS) entry which is preliminary data.</text>
</comment>
<organism evidence="1 2">
    <name type="scientific">Suillus fuscotomentosus</name>
    <dbReference type="NCBI Taxonomy" id="1912939"/>
    <lineage>
        <taxon>Eukaryota</taxon>
        <taxon>Fungi</taxon>
        <taxon>Dikarya</taxon>
        <taxon>Basidiomycota</taxon>
        <taxon>Agaricomycotina</taxon>
        <taxon>Agaricomycetes</taxon>
        <taxon>Agaricomycetidae</taxon>
        <taxon>Boletales</taxon>
        <taxon>Suillineae</taxon>
        <taxon>Suillaceae</taxon>
        <taxon>Suillus</taxon>
    </lineage>
</organism>
<reference evidence="1" key="1">
    <citation type="journal article" date="2020" name="New Phytol.">
        <title>Comparative genomics reveals dynamic genome evolution in host specialist ectomycorrhizal fungi.</title>
        <authorList>
            <person name="Lofgren L.A."/>
            <person name="Nguyen N.H."/>
            <person name="Vilgalys R."/>
            <person name="Ruytinx J."/>
            <person name="Liao H.L."/>
            <person name="Branco S."/>
            <person name="Kuo A."/>
            <person name="LaButti K."/>
            <person name="Lipzen A."/>
            <person name="Andreopoulos W."/>
            <person name="Pangilinan J."/>
            <person name="Riley R."/>
            <person name="Hundley H."/>
            <person name="Na H."/>
            <person name="Barry K."/>
            <person name="Grigoriev I.V."/>
            <person name="Stajich J.E."/>
            <person name="Kennedy P.G."/>
        </authorList>
    </citation>
    <scope>NUCLEOTIDE SEQUENCE</scope>
    <source>
        <strain evidence="1">FC203</strain>
    </source>
</reference>
<dbReference type="RefSeq" id="XP_041228309.1">
    <property type="nucleotide sequence ID" value="XM_041376801.1"/>
</dbReference>
<proteinExistence type="predicted"/>
<dbReference type="EMBL" id="JABBWK010000016">
    <property type="protein sequence ID" value="KAG1902734.1"/>
    <property type="molecule type" value="Genomic_DNA"/>
</dbReference>